<dbReference type="PROSITE" id="PS00606">
    <property type="entry name" value="KS3_1"/>
    <property type="match status" value="1"/>
</dbReference>
<gene>
    <name evidence="5" type="ORF">HDF25_000184</name>
</gene>
<evidence type="ECO:0000313" key="5">
    <source>
        <dbReference type="EMBL" id="MBB6498060.1"/>
    </source>
</evidence>
<evidence type="ECO:0000256" key="3">
    <source>
        <dbReference type="ARBA" id="ARBA00022679"/>
    </source>
</evidence>
<keyword evidence="2" id="KW-0597">Phosphoprotein</keyword>
<dbReference type="PROSITE" id="PS52004">
    <property type="entry name" value="KS3_2"/>
    <property type="match status" value="1"/>
</dbReference>
<evidence type="ECO:0000256" key="2">
    <source>
        <dbReference type="ARBA" id="ARBA00022553"/>
    </source>
</evidence>
<dbReference type="EMBL" id="JACHCC010000001">
    <property type="protein sequence ID" value="MBB6498060.1"/>
    <property type="molecule type" value="Genomic_DNA"/>
</dbReference>
<dbReference type="GO" id="GO:0004315">
    <property type="term" value="F:3-oxoacyl-[acyl-carrier-protein] synthase activity"/>
    <property type="evidence" value="ECO:0007669"/>
    <property type="project" value="InterPro"/>
</dbReference>
<dbReference type="InterPro" id="IPR014031">
    <property type="entry name" value="Ketoacyl_synth_C"/>
</dbReference>
<dbReference type="Gene3D" id="3.10.129.110">
    <property type="entry name" value="Polyketide synthase dehydratase"/>
    <property type="match status" value="1"/>
</dbReference>
<dbReference type="InterPro" id="IPR001227">
    <property type="entry name" value="Ac_transferase_dom_sf"/>
</dbReference>
<dbReference type="Gene3D" id="3.90.470.20">
    <property type="entry name" value="4'-phosphopantetheinyl transferase domain"/>
    <property type="match status" value="2"/>
</dbReference>
<dbReference type="Gene3D" id="3.40.47.10">
    <property type="match status" value="1"/>
</dbReference>
<dbReference type="CDD" id="cd00833">
    <property type="entry name" value="PKS"/>
    <property type="match status" value="1"/>
</dbReference>
<dbReference type="InterPro" id="IPR016036">
    <property type="entry name" value="Malonyl_transacylase_ACP-bd"/>
</dbReference>
<name>A0A7X0IZC2_9SPHI</name>
<dbReference type="InterPro" id="IPR020841">
    <property type="entry name" value="PKS_Beta-ketoAc_synthase_dom"/>
</dbReference>
<dbReference type="InterPro" id="IPR014030">
    <property type="entry name" value="Ketoacyl_synth_N"/>
</dbReference>
<dbReference type="RefSeq" id="WP_184621829.1">
    <property type="nucleotide sequence ID" value="NZ_JACHCC010000001.1"/>
</dbReference>
<dbReference type="InterPro" id="IPR018201">
    <property type="entry name" value="Ketoacyl_synth_AS"/>
</dbReference>
<dbReference type="SUPFAM" id="SSF53901">
    <property type="entry name" value="Thiolase-like"/>
    <property type="match status" value="1"/>
</dbReference>
<dbReference type="Gene3D" id="3.30.70.250">
    <property type="entry name" value="Malonyl-CoA ACP transacylase, ACP-binding"/>
    <property type="match status" value="1"/>
</dbReference>
<dbReference type="InterPro" id="IPR052568">
    <property type="entry name" value="PKS-FAS_Synthase"/>
</dbReference>
<dbReference type="InterPro" id="IPR008278">
    <property type="entry name" value="4-PPantetheinyl_Trfase_dom"/>
</dbReference>
<dbReference type="GO" id="GO:0000287">
    <property type="term" value="F:magnesium ion binding"/>
    <property type="evidence" value="ECO:0007669"/>
    <property type="project" value="InterPro"/>
</dbReference>
<keyword evidence="3 5" id="KW-0808">Transferase</keyword>
<dbReference type="GO" id="GO:0008897">
    <property type="term" value="F:holo-[acyl-carrier-protein] synthase activity"/>
    <property type="evidence" value="ECO:0007669"/>
    <property type="project" value="InterPro"/>
</dbReference>
<dbReference type="SUPFAM" id="SSF55048">
    <property type="entry name" value="Probable ACP-binding domain of malonyl-CoA ACP transacylase"/>
    <property type="match status" value="1"/>
</dbReference>
<evidence type="ECO:0000313" key="6">
    <source>
        <dbReference type="Proteomes" id="UP000521017"/>
    </source>
</evidence>
<dbReference type="PANTHER" id="PTHR43074">
    <property type="entry name" value="OMEGA-3 POLYUNSATURATED FATTY ACID SYNTHASE PFAB-RELATED"/>
    <property type="match status" value="1"/>
</dbReference>
<feature type="domain" description="Ketosynthase family 3 (KS3)" evidence="4">
    <location>
        <begin position="3"/>
        <end position="457"/>
    </location>
</feature>
<evidence type="ECO:0000256" key="1">
    <source>
        <dbReference type="ARBA" id="ARBA00022450"/>
    </source>
</evidence>
<dbReference type="Gene3D" id="3.40.366.10">
    <property type="entry name" value="Malonyl-Coenzyme A Acyl Carrier Protein, domain 2"/>
    <property type="match status" value="1"/>
</dbReference>
<dbReference type="InterPro" id="IPR016039">
    <property type="entry name" value="Thiolase-like"/>
</dbReference>
<evidence type="ECO:0000259" key="4">
    <source>
        <dbReference type="PROSITE" id="PS52004"/>
    </source>
</evidence>
<dbReference type="Pfam" id="PF00109">
    <property type="entry name" value="ketoacyl-synt"/>
    <property type="match status" value="1"/>
</dbReference>
<accession>A0A7X0IZC2</accession>
<dbReference type="PANTHER" id="PTHR43074:SF1">
    <property type="entry name" value="BETA-KETOACYL SYNTHASE FAMILY PROTEIN-RELATED"/>
    <property type="match status" value="1"/>
</dbReference>
<dbReference type="GO" id="GO:0006633">
    <property type="term" value="P:fatty acid biosynthetic process"/>
    <property type="evidence" value="ECO:0007669"/>
    <property type="project" value="InterPro"/>
</dbReference>
<dbReference type="SMART" id="SM00825">
    <property type="entry name" value="PKS_KS"/>
    <property type="match status" value="1"/>
</dbReference>
<comment type="caution">
    <text evidence="5">The sequence shown here is derived from an EMBL/GenBank/DDBJ whole genome shotgun (WGS) entry which is preliminary data.</text>
</comment>
<dbReference type="Pfam" id="PF00698">
    <property type="entry name" value="Acyl_transf_1"/>
    <property type="match status" value="1"/>
</dbReference>
<dbReference type="InterPro" id="IPR037143">
    <property type="entry name" value="4-PPantetheinyl_Trfase_dom_sf"/>
</dbReference>
<dbReference type="InterPro" id="IPR016035">
    <property type="entry name" value="Acyl_Trfase/lysoPLipase"/>
</dbReference>
<dbReference type="SMART" id="SM00827">
    <property type="entry name" value="PKS_AT"/>
    <property type="match status" value="1"/>
</dbReference>
<keyword evidence="1" id="KW-0596">Phosphopantetheine</keyword>
<sequence>MKKTDVAVIGMSCVFPGAGDLDTFWKNIINKVDSTQVVPVDRIDPVHFDKNTTGVDRFYCNRGGFIPDYNFDPQRFGILPVAVEGTEPDHLLTLDLVYKALEDAGVFDKGTSLEKTGIIIGKGNYAGPGATRAIEIVRTGEQIAAVLKDLLPDLGTEDIEKVKHEFQKRKGRFGPDTAMGLIPNLVASLVANRLNLGGVAFTLDAACASSLIAIDHAVQELNSGRCNMVIAGGVHVGQNAAFWSIFSNLGALSKQERIKPFDNQADGLIIGEGCGFVVLKRLEDAIQDKDRIYAVVKGVGVSSDGSGTSVMSPSVKGQLRAIEQAWENADVSPGTIGYVEAHGTGTPLGDKTEIETLTRFFGYNADLPKAGIGSVKSNIGHAMPAAGIAGLIKTCLALYHDILPPTLHCDNPLAQLEKTRFAAVQESSGWTASGLPKIAGVNAFGFGGINAHVVLEGFNTPKRDEVLLLARATHEELLAALENHDYNPGNGNYRIALFDPTPERIKKAIKIAAKNTPWRNKQDIWYTNTPLISNGGKVAFVFPGLDGLAGGEVLSVADYFKLEDDHQVEADGLLNEALKTLNKSSVLDKALKQLGIWPDMNAGHSLGEWLAARSSELAEESSVLQLLKVLNPETFELKDSRFIAVGCGIEQLLPVIADINNLYLSNDNCPQQVILCGSKAALEELTPILKARQIFHQILPFQSGFHSPFIADKLEVILEGMRDMQFRKTTIPLWSATTLALYPEGFEAIRQLSAEHLIKPVRFRELTEKLYEEGARVFIQIGSGGLIGFIDDTLKGKTFSTISSNVPIRSGITQLQRVIAALFIEGKETGMAFMGSKRTSQIIEGKGIKLQLGLPVITQLDTLKELAGKSQPAVYTENLLQDVADPVMRAFNENMLEMNAIQTEIQNLFKTRVLRPQNYPIIPAVSTPVKRFPFSKQLDITLENCPYLRDHALLRQPKDWHCVDDMDPVIPMTMIFELFGEIAAEQSSGEQVQKILNIKVFQWMNVIKPFRETITGEWKDQQRVYLNLERYANAEVILSEKLAVPSQRLFDIGEILNIDRSPEQIYENHMFHGPGYQGIKSLKAVGKNGITGVITGAAGKGSLLDNAGQLFGLWLQLILTKDRIAFPVKIQEIEFFEDMNDQHGEFECTCMLTDMNEEFATGDFIIKRDNRIWAIISGWQNRRLEIDDALWSVSMSPLHNRLSKEIAPGIFMFHNAYSRVVSWDFILKRYFDQEEKKHHNSLLPNKRKTWIISRVAVKDAVRNLLHNEKQHACYPITFGVKSDELQKPYLYGSQTADIHISIAHKGTDAVGIAQFYRPVGIDIEIIEERSAGFFELAFADTEMALLEGLDKAEWATRFWTAKEAYGKYLGKGLQGNPKAYVVEEIRGEELRIKDIFIKTIKHHNYIIGWTQ</sequence>
<dbReference type="SUPFAM" id="SSF56214">
    <property type="entry name" value="4'-phosphopantetheinyl transferase"/>
    <property type="match status" value="2"/>
</dbReference>
<dbReference type="SUPFAM" id="SSF52151">
    <property type="entry name" value="FabD/lysophospholipase-like"/>
    <property type="match status" value="1"/>
</dbReference>
<reference evidence="5 6" key="1">
    <citation type="submission" date="2020-08" db="EMBL/GenBank/DDBJ databases">
        <title>Genomic Encyclopedia of Type Strains, Phase IV (KMG-V): Genome sequencing to study the core and pangenomes of soil and plant-associated prokaryotes.</title>
        <authorList>
            <person name="Whitman W."/>
        </authorList>
    </citation>
    <scope>NUCLEOTIDE SEQUENCE [LARGE SCALE GENOMIC DNA]</scope>
    <source>
        <strain evidence="5 6">M2T3</strain>
    </source>
</reference>
<organism evidence="5 6">
    <name type="scientific">Pedobacter cryoconitis</name>
    <dbReference type="NCBI Taxonomy" id="188932"/>
    <lineage>
        <taxon>Bacteria</taxon>
        <taxon>Pseudomonadati</taxon>
        <taxon>Bacteroidota</taxon>
        <taxon>Sphingobacteriia</taxon>
        <taxon>Sphingobacteriales</taxon>
        <taxon>Sphingobacteriaceae</taxon>
        <taxon>Pedobacter</taxon>
    </lineage>
</organism>
<dbReference type="InterPro" id="IPR014043">
    <property type="entry name" value="Acyl_transferase_dom"/>
</dbReference>
<dbReference type="Proteomes" id="UP000521017">
    <property type="component" value="Unassembled WGS sequence"/>
</dbReference>
<protein>
    <submittedName>
        <fullName evidence="5">3-oxoacyl-(Acyl-carrier-protein) synthase/malonyl CoA-acyl carrier protein transacylase/phosphopantetheinyl transferase</fullName>
    </submittedName>
</protein>
<dbReference type="InterPro" id="IPR042104">
    <property type="entry name" value="PKS_dehydratase_sf"/>
</dbReference>
<proteinExistence type="predicted"/>
<dbReference type="Pfam" id="PF01648">
    <property type="entry name" value="ACPS"/>
    <property type="match status" value="1"/>
</dbReference>
<dbReference type="Pfam" id="PF02801">
    <property type="entry name" value="Ketoacyl-synt_C"/>
    <property type="match status" value="1"/>
</dbReference>